<evidence type="ECO:0000256" key="1">
    <source>
        <dbReference type="ARBA" id="ARBA00022676"/>
    </source>
</evidence>
<evidence type="ECO:0000313" key="4">
    <source>
        <dbReference type="Proteomes" id="UP000297065"/>
    </source>
</evidence>
<dbReference type="EMBL" id="CP036295">
    <property type="protein sequence ID" value="QCC84678.1"/>
    <property type="molecule type" value="Genomic_DNA"/>
</dbReference>
<dbReference type="CDD" id="cd03789">
    <property type="entry name" value="GT9_LPS_heptosyltransferase"/>
    <property type="match status" value="1"/>
</dbReference>
<keyword evidence="1" id="KW-0328">Glycosyltransferase</keyword>
<keyword evidence="2 3" id="KW-0808">Transferase</keyword>
<accession>A0A4P7UJ11</accession>
<dbReference type="SUPFAM" id="SSF53756">
    <property type="entry name" value="UDP-Glycosyltransferase/glycogen phosphorylase"/>
    <property type="match status" value="1"/>
</dbReference>
<protein>
    <submittedName>
        <fullName evidence="3">Glycosyltransferase family 9 protein</fullName>
    </submittedName>
</protein>
<evidence type="ECO:0000313" key="3">
    <source>
        <dbReference type="EMBL" id="QCC84678.1"/>
    </source>
</evidence>
<dbReference type="Gene3D" id="3.40.50.2000">
    <property type="entry name" value="Glycogen Phosphorylase B"/>
    <property type="match status" value="2"/>
</dbReference>
<gene>
    <name evidence="3" type="ORF">DDIC_02055</name>
</gene>
<proteinExistence type="predicted"/>
<dbReference type="InterPro" id="IPR002201">
    <property type="entry name" value="Glyco_trans_9"/>
</dbReference>
<dbReference type="Pfam" id="PF01075">
    <property type="entry name" value="Glyco_transf_9"/>
    <property type="match status" value="1"/>
</dbReference>
<dbReference type="GO" id="GO:0009244">
    <property type="term" value="P:lipopolysaccharide core region biosynthetic process"/>
    <property type="evidence" value="ECO:0007669"/>
    <property type="project" value="TreeGrafter"/>
</dbReference>
<dbReference type="InterPro" id="IPR051199">
    <property type="entry name" value="LPS_LOS_Heptosyltrfase"/>
</dbReference>
<dbReference type="GO" id="GO:0005829">
    <property type="term" value="C:cytosol"/>
    <property type="evidence" value="ECO:0007669"/>
    <property type="project" value="TreeGrafter"/>
</dbReference>
<dbReference type="Proteomes" id="UP000297065">
    <property type="component" value="Chromosome"/>
</dbReference>
<reference evidence="3 4" key="1">
    <citation type="submission" date="2019-02" db="EMBL/GenBank/DDBJ databases">
        <title>Complete Genome Sequence of Desulfovibrio desulfuricans IC1, a Sulfonate Utilizing Anaerobe.</title>
        <authorList>
            <person name="Day L.A."/>
            <person name="De Leon K.B."/>
            <person name="Wall J.D."/>
        </authorList>
    </citation>
    <scope>NUCLEOTIDE SEQUENCE [LARGE SCALE GENOMIC DNA]</scope>
    <source>
        <strain evidence="3 4">IC1</strain>
    </source>
</reference>
<dbReference type="AlphaFoldDB" id="A0A4P7UJ11"/>
<sequence>MAMSFYLIIKLGAIGDVAMASIMAAELRKVKPDARLVWVVGRAARPLLEATGIVDEIITADEDAILHGSLPQKIRAVWSVLRKLGRRKFDLCLIPYRDWRYHILRIGVRCKEVRSFRHGRWLIPGRYHGFEYSRLALGKDSDPDAPIALPPVQSAPCITEEMPAILLAPGSPSPLATDRMRQWPLDFYVQLAKMLSESGRTVGIVGIDKTGKLAEAFNNLPVVSFVNRTTLPELLHVLKQAQLLVTHDTGTMHLMGMCGGACVALFGPTLASEKLFPASKNLALQSSVFLPCMPCYDGKEYAECSYLLCMHNITPQQVFLAVCNHMEKLSHPDNAGEES</sequence>
<dbReference type="OrthoDB" id="9760688at2"/>
<dbReference type="PANTHER" id="PTHR30160:SF1">
    <property type="entry name" value="LIPOPOLYSACCHARIDE 1,2-N-ACETYLGLUCOSAMINETRANSFERASE-RELATED"/>
    <property type="match status" value="1"/>
</dbReference>
<name>A0A4P7UJ11_DESDE</name>
<dbReference type="GO" id="GO:0008713">
    <property type="term" value="F:ADP-heptose-lipopolysaccharide heptosyltransferase activity"/>
    <property type="evidence" value="ECO:0007669"/>
    <property type="project" value="TreeGrafter"/>
</dbReference>
<organism evidence="3 4">
    <name type="scientific">Desulfovibrio desulfuricans</name>
    <dbReference type="NCBI Taxonomy" id="876"/>
    <lineage>
        <taxon>Bacteria</taxon>
        <taxon>Pseudomonadati</taxon>
        <taxon>Thermodesulfobacteriota</taxon>
        <taxon>Desulfovibrionia</taxon>
        <taxon>Desulfovibrionales</taxon>
        <taxon>Desulfovibrionaceae</taxon>
        <taxon>Desulfovibrio</taxon>
    </lineage>
</organism>
<dbReference type="PANTHER" id="PTHR30160">
    <property type="entry name" value="TETRAACYLDISACCHARIDE 4'-KINASE-RELATED"/>
    <property type="match status" value="1"/>
</dbReference>
<evidence type="ECO:0000256" key="2">
    <source>
        <dbReference type="ARBA" id="ARBA00022679"/>
    </source>
</evidence>